<evidence type="ECO:0000313" key="3">
    <source>
        <dbReference type="Proteomes" id="UP001217089"/>
    </source>
</evidence>
<dbReference type="PANTHER" id="PTHR46830">
    <property type="entry name" value="TRANSFERASE, PUTATIVE-RELATED"/>
    <property type="match status" value="1"/>
</dbReference>
<sequence>MPDFGQMSLPSKKLGRLLSFILLFSIVVFILLDLHSSVSRQMIKKVDTGNLENKSRENQNEFNEIVLSTVPQIQDTSQNLCSNPADLTKWTFSCKVDCPVWNITDKTESSRRFLHLQCVQHLGYSQEVTSRITNISVITFKHPCLRNIIMKKCEKLKAVPKIVHYIWLGYKSREFEFQNFLSVLSAYKFIKPCMIFFHGETLPYGHYWDHLLKIVPNIVHIYRNAPESLDPLRDYNFTLSKAFDYNLSNGLIMSVPHAKFANIWYKEYKSYDPKQWGTHSTILPYKLSKIYPNLIHVEEKTFVKPNGGELDMLFKENFDWSKNYAIHLFIRFYRDHIYDINVIRNLNTTMGSVARYTLFDSKELCLD</sequence>
<keyword evidence="1" id="KW-0812">Transmembrane</keyword>
<protein>
    <submittedName>
        <fullName evidence="2">Uncharacterized protein</fullName>
    </submittedName>
</protein>
<evidence type="ECO:0000256" key="1">
    <source>
        <dbReference type="SAM" id="Phobius"/>
    </source>
</evidence>
<feature type="transmembrane region" description="Helical" evidence="1">
    <location>
        <begin position="17"/>
        <end position="35"/>
    </location>
</feature>
<accession>A0ABQ9F0W3</accession>
<gene>
    <name evidence="2" type="ORF">KUTeg_014396</name>
</gene>
<dbReference type="EMBL" id="JARBDR010000657">
    <property type="protein sequence ID" value="KAJ8309522.1"/>
    <property type="molecule type" value="Genomic_DNA"/>
</dbReference>
<dbReference type="Proteomes" id="UP001217089">
    <property type="component" value="Unassembled WGS sequence"/>
</dbReference>
<comment type="caution">
    <text evidence="2">The sequence shown here is derived from an EMBL/GenBank/DDBJ whole genome shotgun (WGS) entry which is preliminary data.</text>
</comment>
<evidence type="ECO:0000313" key="2">
    <source>
        <dbReference type="EMBL" id="KAJ8309522.1"/>
    </source>
</evidence>
<organism evidence="2 3">
    <name type="scientific">Tegillarca granosa</name>
    <name type="common">Malaysian cockle</name>
    <name type="synonym">Anadara granosa</name>
    <dbReference type="NCBI Taxonomy" id="220873"/>
    <lineage>
        <taxon>Eukaryota</taxon>
        <taxon>Metazoa</taxon>
        <taxon>Spiralia</taxon>
        <taxon>Lophotrochozoa</taxon>
        <taxon>Mollusca</taxon>
        <taxon>Bivalvia</taxon>
        <taxon>Autobranchia</taxon>
        <taxon>Pteriomorphia</taxon>
        <taxon>Arcoida</taxon>
        <taxon>Arcoidea</taxon>
        <taxon>Arcidae</taxon>
        <taxon>Tegillarca</taxon>
    </lineage>
</organism>
<proteinExistence type="predicted"/>
<keyword evidence="3" id="KW-1185">Reference proteome</keyword>
<name>A0ABQ9F0W3_TEGGR</name>
<keyword evidence="1" id="KW-1133">Transmembrane helix</keyword>
<reference evidence="2 3" key="1">
    <citation type="submission" date="2022-12" db="EMBL/GenBank/DDBJ databases">
        <title>Chromosome-level genome of Tegillarca granosa.</title>
        <authorList>
            <person name="Kim J."/>
        </authorList>
    </citation>
    <scope>NUCLEOTIDE SEQUENCE [LARGE SCALE GENOMIC DNA]</scope>
    <source>
        <strain evidence="2">Teg-2019</strain>
        <tissue evidence="2">Adductor muscle</tissue>
    </source>
</reference>
<keyword evidence="1" id="KW-0472">Membrane</keyword>
<dbReference type="PANTHER" id="PTHR46830:SF1">
    <property type="entry name" value="ALPHA-1,4-N-ACETYLGLUCOSAMINYLTRANSFERASE"/>
    <property type="match status" value="1"/>
</dbReference>